<organism evidence="2">
    <name type="scientific">marine sediment metagenome</name>
    <dbReference type="NCBI Taxonomy" id="412755"/>
    <lineage>
        <taxon>unclassified sequences</taxon>
        <taxon>metagenomes</taxon>
        <taxon>ecological metagenomes</taxon>
    </lineage>
</organism>
<dbReference type="InterPro" id="IPR001310">
    <property type="entry name" value="Histidine_triad_HIT"/>
</dbReference>
<dbReference type="InterPro" id="IPR039384">
    <property type="entry name" value="HINT"/>
</dbReference>
<dbReference type="InterPro" id="IPR011146">
    <property type="entry name" value="HIT-like"/>
</dbReference>
<sequence>MEDCIFCKIVKGEIPCTKVYEDDQVLAFEDINPISEGHTLIIPKAHAENLWEISDEDLTAIHLASKKVSEAIKKALDSVGVATLQLNGRGVNQVVMHYHLHLVPRASGAPELPITRWEIKPGDMDTIQQTGRQIAEAIR</sequence>
<name>A0A0F9H132_9ZZZZ</name>
<comment type="caution">
    <text evidence="2">The sequence shown here is derived from an EMBL/GenBank/DDBJ whole genome shotgun (WGS) entry which is preliminary data.</text>
</comment>
<dbReference type="PROSITE" id="PS51084">
    <property type="entry name" value="HIT_2"/>
    <property type="match status" value="1"/>
</dbReference>
<evidence type="ECO:0000259" key="1">
    <source>
        <dbReference type="PROSITE" id="PS51084"/>
    </source>
</evidence>
<dbReference type="CDD" id="cd01277">
    <property type="entry name" value="HINT_subgroup"/>
    <property type="match status" value="1"/>
</dbReference>
<dbReference type="PRINTS" id="PR00332">
    <property type="entry name" value="HISTRIAD"/>
</dbReference>
<dbReference type="Gene3D" id="3.30.428.10">
    <property type="entry name" value="HIT-like"/>
    <property type="match status" value="1"/>
</dbReference>
<dbReference type="PANTHER" id="PTHR46648">
    <property type="entry name" value="HIT FAMILY PROTEIN 1"/>
    <property type="match status" value="1"/>
</dbReference>
<dbReference type="InterPro" id="IPR036265">
    <property type="entry name" value="HIT-like_sf"/>
</dbReference>
<feature type="domain" description="HIT" evidence="1">
    <location>
        <begin position="5"/>
        <end position="112"/>
    </location>
</feature>
<accession>A0A0F9H132</accession>
<dbReference type="EMBL" id="LAZR01024382">
    <property type="protein sequence ID" value="KKL75325.1"/>
    <property type="molecule type" value="Genomic_DNA"/>
</dbReference>
<reference evidence="2" key="1">
    <citation type="journal article" date="2015" name="Nature">
        <title>Complex archaea that bridge the gap between prokaryotes and eukaryotes.</title>
        <authorList>
            <person name="Spang A."/>
            <person name="Saw J.H."/>
            <person name="Jorgensen S.L."/>
            <person name="Zaremba-Niedzwiedzka K."/>
            <person name="Martijn J."/>
            <person name="Lind A.E."/>
            <person name="van Eijk R."/>
            <person name="Schleper C."/>
            <person name="Guy L."/>
            <person name="Ettema T.J."/>
        </authorList>
    </citation>
    <scope>NUCLEOTIDE SEQUENCE</scope>
</reference>
<dbReference type="GO" id="GO:0009117">
    <property type="term" value="P:nucleotide metabolic process"/>
    <property type="evidence" value="ECO:0007669"/>
    <property type="project" value="TreeGrafter"/>
</dbReference>
<evidence type="ECO:0000313" key="2">
    <source>
        <dbReference type="EMBL" id="KKL75325.1"/>
    </source>
</evidence>
<dbReference type="SUPFAM" id="SSF54197">
    <property type="entry name" value="HIT-like"/>
    <property type="match status" value="1"/>
</dbReference>
<dbReference type="GO" id="GO:0003824">
    <property type="term" value="F:catalytic activity"/>
    <property type="evidence" value="ECO:0007669"/>
    <property type="project" value="InterPro"/>
</dbReference>
<gene>
    <name evidence="2" type="ORF">LCGC14_2056020</name>
</gene>
<protein>
    <recommendedName>
        <fullName evidence="1">HIT domain-containing protein</fullName>
    </recommendedName>
</protein>
<dbReference type="Pfam" id="PF01230">
    <property type="entry name" value="HIT"/>
    <property type="match status" value="1"/>
</dbReference>
<proteinExistence type="predicted"/>
<dbReference type="AlphaFoldDB" id="A0A0F9H132"/>
<dbReference type="PANTHER" id="PTHR46648:SF1">
    <property type="entry name" value="ADENOSINE 5'-MONOPHOSPHORAMIDASE HNT1"/>
    <property type="match status" value="1"/>
</dbReference>